<reference evidence="1" key="1">
    <citation type="submission" date="2018-05" db="EMBL/GenBank/DDBJ databases">
        <authorList>
            <person name="Lanie J.A."/>
            <person name="Ng W.-L."/>
            <person name="Kazmierczak K.M."/>
            <person name="Andrzejewski T.M."/>
            <person name="Davidsen T.M."/>
            <person name="Wayne K.J."/>
            <person name="Tettelin H."/>
            <person name="Glass J.I."/>
            <person name="Rusch D."/>
            <person name="Podicherti R."/>
            <person name="Tsui H.-C.T."/>
            <person name="Winkler M.E."/>
        </authorList>
    </citation>
    <scope>NUCLEOTIDE SEQUENCE</scope>
</reference>
<organism evidence="1">
    <name type="scientific">marine metagenome</name>
    <dbReference type="NCBI Taxonomy" id="408172"/>
    <lineage>
        <taxon>unclassified sequences</taxon>
        <taxon>metagenomes</taxon>
        <taxon>ecological metagenomes</taxon>
    </lineage>
</organism>
<sequence length="44" mass="5039">MISSGSEQNIHYEDFLSFCFTSSAQKRGLLFLYLPVIDFTAIFT</sequence>
<evidence type="ECO:0000313" key="1">
    <source>
        <dbReference type="EMBL" id="SVA94187.1"/>
    </source>
</evidence>
<dbReference type="AlphaFoldDB" id="A0A381ZZC6"/>
<gene>
    <name evidence="1" type="ORF">METZ01_LOCUS147041</name>
</gene>
<name>A0A381ZZC6_9ZZZZ</name>
<protein>
    <submittedName>
        <fullName evidence="1">Uncharacterized protein</fullName>
    </submittedName>
</protein>
<accession>A0A381ZZC6</accession>
<dbReference type="EMBL" id="UINC01023136">
    <property type="protein sequence ID" value="SVA94187.1"/>
    <property type="molecule type" value="Genomic_DNA"/>
</dbReference>
<proteinExistence type="predicted"/>